<proteinExistence type="predicted"/>
<dbReference type="RefSeq" id="WP_011399206.1">
    <property type="nucleotide sequence ID" value="NC_007645.1"/>
</dbReference>
<dbReference type="Gene3D" id="1.10.287.470">
    <property type="entry name" value="Helix hairpin bin"/>
    <property type="match status" value="1"/>
</dbReference>
<dbReference type="EMBL" id="CP000155">
    <property type="protein sequence ID" value="ABC32143.1"/>
    <property type="molecule type" value="Genomic_DNA"/>
</dbReference>
<organism evidence="2 3">
    <name type="scientific">Hahella chejuensis (strain KCTC 2396)</name>
    <dbReference type="NCBI Taxonomy" id="349521"/>
    <lineage>
        <taxon>Bacteria</taxon>
        <taxon>Pseudomonadati</taxon>
        <taxon>Pseudomonadota</taxon>
        <taxon>Gammaproteobacteria</taxon>
        <taxon>Oceanospirillales</taxon>
        <taxon>Hahellaceae</taxon>
        <taxon>Hahella</taxon>
    </lineage>
</organism>
<accession>Q2SB31</accession>
<dbReference type="GO" id="GO:1990281">
    <property type="term" value="C:efflux pump complex"/>
    <property type="evidence" value="ECO:0007669"/>
    <property type="project" value="TreeGrafter"/>
</dbReference>
<evidence type="ECO:0000313" key="3">
    <source>
        <dbReference type="Proteomes" id="UP000000238"/>
    </source>
</evidence>
<evidence type="ECO:0000313" key="2">
    <source>
        <dbReference type="EMBL" id="ABC32143.1"/>
    </source>
</evidence>
<keyword evidence="3" id="KW-1185">Reference proteome</keyword>
<name>Q2SB31_HAHCH</name>
<keyword evidence="1" id="KW-0175">Coiled coil</keyword>
<dbReference type="STRING" id="349521.HCH_05480"/>
<dbReference type="PANTHER" id="PTHR30469">
    <property type="entry name" value="MULTIDRUG RESISTANCE PROTEIN MDTA"/>
    <property type="match status" value="1"/>
</dbReference>
<dbReference type="Gene3D" id="2.40.50.100">
    <property type="match status" value="1"/>
</dbReference>
<feature type="coiled-coil region" evidence="1">
    <location>
        <begin position="112"/>
        <end position="153"/>
    </location>
</feature>
<dbReference type="HOGENOM" id="CLU_018816_18_1_6"/>
<dbReference type="GO" id="GO:0015562">
    <property type="term" value="F:efflux transmembrane transporter activity"/>
    <property type="evidence" value="ECO:0007669"/>
    <property type="project" value="TreeGrafter"/>
</dbReference>
<evidence type="ECO:0000256" key="1">
    <source>
        <dbReference type="SAM" id="Coils"/>
    </source>
</evidence>
<dbReference type="eggNOG" id="COG0845">
    <property type="taxonomic scope" value="Bacteria"/>
</dbReference>
<reference evidence="2 3" key="1">
    <citation type="journal article" date="2005" name="Nucleic Acids Res.">
        <title>Genomic blueprint of Hahella chejuensis, a marine microbe producing an algicidal agent.</title>
        <authorList>
            <person name="Jeong H."/>
            <person name="Yim J.H."/>
            <person name="Lee C."/>
            <person name="Choi S.-H."/>
            <person name="Park Y.K."/>
            <person name="Yoon S.H."/>
            <person name="Hur C.-G."/>
            <person name="Kang H.-Y."/>
            <person name="Kim D."/>
            <person name="Lee H.H."/>
            <person name="Park K.H."/>
            <person name="Park S.-H."/>
            <person name="Park H.-S."/>
            <person name="Lee H.K."/>
            <person name="Oh T.K."/>
            <person name="Kim J.F."/>
        </authorList>
    </citation>
    <scope>NUCLEOTIDE SEQUENCE [LARGE SCALE GENOMIC DNA]</scope>
    <source>
        <strain evidence="2 3">KCTC 2396</strain>
    </source>
</reference>
<dbReference type="KEGG" id="hch:HCH_05480"/>
<dbReference type="Proteomes" id="UP000000238">
    <property type="component" value="Chromosome"/>
</dbReference>
<dbReference type="Gene3D" id="2.40.30.170">
    <property type="match status" value="1"/>
</dbReference>
<dbReference type="AlphaFoldDB" id="Q2SB31"/>
<dbReference type="SUPFAM" id="SSF111369">
    <property type="entry name" value="HlyD-like secretion proteins"/>
    <property type="match status" value="1"/>
</dbReference>
<protein>
    <submittedName>
        <fullName evidence="2">Membrane-fusion protein</fullName>
    </submittedName>
</protein>
<dbReference type="OrthoDB" id="9806939at2"/>
<gene>
    <name evidence="2" type="ordered locus">HCH_05480</name>
</gene>
<sequence length="463" mass="51581">MSLAWMKRRWALPLVVAIGVAVAVAIIKRRPAMEHVDKAQLPAAVKVVSAKRYEVRPRITGFGEVAPDVVLDSKAEVSGKVTYVHPLLKKGAILPAGTLVVSIDDRDYQLALKQAEADLAVSRANLEEMRLTVEDTEQDLELAREKLAIAKKEQERIGRLLQKGSASQSNYDAQQSAVLQLKQETQTLSNQLQTLPYQLQVLQAKQDIAEAAVEAQKRNLERTRISLPFNARITRLAVEENQFVAVGASLYGAQTIDKVLVNAQFPLSQFRILAEGFDNLENLFQKFLEQDAASNIFTELDLAASVALAEDGDTRWEARVERISNNLEAASRTLGVIVGVDNPYRTARPGTRPPLIEGMYAKVELEGAPQPFLVLPRDVLREHELYVVDKDNRLRRIKPHYKTQGSMLLIRQEDNTGDEAIHEGERVVTTDLFPAVMGMLVTPQEDKDAEALIEQWAQGRQAL</sequence>